<organism evidence="7 8">
    <name type="scientific">Acorus calamus</name>
    <name type="common">Sweet flag</name>
    <dbReference type="NCBI Taxonomy" id="4465"/>
    <lineage>
        <taxon>Eukaryota</taxon>
        <taxon>Viridiplantae</taxon>
        <taxon>Streptophyta</taxon>
        <taxon>Embryophyta</taxon>
        <taxon>Tracheophyta</taxon>
        <taxon>Spermatophyta</taxon>
        <taxon>Magnoliopsida</taxon>
        <taxon>Liliopsida</taxon>
        <taxon>Acoraceae</taxon>
        <taxon>Acorus</taxon>
    </lineage>
</organism>
<keyword evidence="3" id="KW-0694">RNA-binding</keyword>
<comment type="similarity">
    <text evidence="1">Belongs to the universal ribosomal protein uS4 family.</text>
</comment>
<dbReference type="GO" id="GO:0042274">
    <property type="term" value="P:ribosomal small subunit biogenesis"/>
    <property type="evidence" value="ECO:0007669"/>
    <property type="project" value="TreeGrafter"/>
</dbReference>
<proteinExistence type="inferred from homology"/>
<name>A0AAV9F4Z9_ACOCL</name>
<reference evidence="7" key="1">
    <citation type="journal article" date="2023" name="Nat. Commun.">
        <title>Diploid and tetraploid genomes of Acorus and the evolution of monocots.</title>
        <authorList>
            <person name="Ma L."/>
            <person name="Liu K.W."/>
            <person name="Li Z."/>
            <person name="Hsiao Y.Y."/>
            <person name="Qi Y."/>
            <person name="Fu T."/>
            <person name="Tang G.D."/>
            <person name="Zhang D."/>
            <person name="Sun W.H."/>
            <person name="Liu D.K."/>
            <person name="Li Y."/>
            <person name="Chen G.Z."/>
            <person name="Liu X.D."/>
            <person name="Liao X.Y."/>
            <person name="Jiang Y.T."/>
            <person name="Yu X."/>
            <person name="Hao Y."/>
            <person name="Huang J."/>
            <person name="Zhao X.W."/>
            <person name="Ke S."/>
            <person name="Chen Y.Y."/>
            <person name="Wu W.L."/>
            <person name="Hsu J.L."/>
            <person name="Lin Y.F."/>
            <person name="Huang M.D."/>
            <person name="Li C.Y."/>
            <person name="Huang L."/>
            <person name="Wang Z.W."/>
            <person name="Zhao X."/>
            <person name="Zhong W.Y."/>
            <person name="Peng D.H."/>
            <person name="Ahmad S."/>
            <person name="Lan S."/>
            <person name="Zhang J.S."/>
            <person name="Tsai W.C."/>
            <person name="Van de Peer Y."/>
            <person name="Liu Z.J."/>
        </authorList>
    </citation>
    <scope>NUCLEOTIDE SEQUENCE</scope>
    <source>
        <strain evidence="7">CP</strain>
    </source>
</reference>
<keyword evidence="8" id="KW-1185">Reference proteome</keyword>
<dbReference type="InterPro" id="IPR001912">
    <property type="entry name" value="Ribosomal_uS4_N"/>
</dbReference>
<dbReference type="GO" id="GO:0003735">
    <property type="term" value="F:structural constituent of ribosome"/>
    <property type="evidence" value="ECO:0007669"/>
    <property type="project" value="InterPro"/>
</dbReference>
<dbReference type="InterPro" id="IPR022801">
    <property type="entry name" value="Ribosomal_uS4"/>
</dbReference>
<dbReference type="EMBL" id="JAUJYO010000003">
    <property type="protein sequence ID" value="KAK1320073.1"/>
    <property type="molecule type" value="Genomic_DNA"/>
</dbReference>
<dbReference type="PANTHER" id="PTHR11831:SF5">
    <property type="entry name" value="40S RIBOSOMAL PROTEIN S9"/>
    <property type="match status" value="1"/>
</dbReference>
<evidence type="ECO:0000313" key="8">
    <source>
        <dbReference type="Proteomes" id="UP001180020"/>
    </source>
</evidence>
<feature type="domain" description="Small ribosomal subunit protein uS4 N-terminal" evidence="6">
    <location>
        <begin position="5"/>
        <end position="83"/>
    </location>
</feature>
<keyword evidence="5" id="KW-0687">Ribonucleoprotein</keyword>
<sequence>MEGFRIASREYGLQCKCDPWRVQYVLSRIRNAARELLTLDKKNPRRIFDGEALLRRMNRYGLLALSQNKLDYMLALTVESFLERMPQTLVFKSGMAKSIHHALVLIRQRHISVLVAGYVFPASLPSYLTSAAFTALDHLEGYPDVITKLRSNTTLIWNVNGMYTRPEGSHKPAKIKPLAITQMIILPPLKIDHAPAMMIKRSTLLAAFEDAAEMHNRLRVYFAQRTSNGLRGAPLSLINLCKH</sequence>
<evidence type="ECO:0000256" key="5">
    <source>
        <dbReference type="ARBA" id="ARBA00023274"/>
    </source>
</evidence>
<dbReference type="NCBIfam" id="TIGR01018">
    <property type="entry name" value="uS4_arch"/>
    <property type="match status" value="1"/>
</dbReference>
<gene>
    <name evidence="7" type="primary">RPS9C</name>
    <name evidence="7" type="ORF">QJS10_CPA03g01476</name>
</gene>
<dbReference type="SMART" id="SM01390">
    <property type="entry name" value="Ribosomal_S4"/>
    <property type="match status" value="1"/>
</dbReference>
<dbReference type="GO" id="GO:0006412">
    <property type="term" value="P:translation"/>
    <property type="evidence" value="ECO:0007669"/>
    <property type="project" value="InterPro"/>
</dbReference>
<protein>
    <submittedName>
        <fullName evidence="7">40S ribosomal protein S9-2</fullName>
    </submittedName>
</protein>
<reference evidence="7" key="2">
    <citation type="submission" date="2023-06" db="EMBL/GenBank/DDBJ databases">
        <authorList>
            <person name="Ma L."/>
            <person name="Liu K.-W."/>
            <person name="Li Z."/>
            <person name="Hsiao Y.-Y."/>
            <person name="Qi Y."/>
            <person name="Fu T."/>
            <person name="Tang G."/>
            <person name="Zhang D."/>
            <person name="Sun W.-H."/>
            <person name="Liu D.-K."/>
            <person name="Li Y."/>
            <person name="Chen G.-Z."/>
            <person name="Liu X.-D."/>
            <person name="Liao X.-Y."/>
            <person name="Jiang Y.-T."/>
            <person name="Yu X."/>
            <person name="Hao Y."/>
            <person name="Huang J."/>
            <person name="Zhao X.-W."/>
            <person name="Ke S."/>
            <person name="Chen Y.-Y."/>
            <person name="Wu W.-L."/>
            <person name="Hsu J.-L."/>
            <person name="Lin Y.-F."/>
            <person name="Huang M.-D."/>
            <person name="Li C.-Y."/>
            <person name="Huang L."/>
            <person name="Wang Z.-W."/>
            <person name="Zhao X."/>
            <person name="Zhong W.-Y."/>
            <person name="Peng D.-H."/>
            <person name="Ahmad S."/>
            <person name="Lan S."/>
            <person name="Zhang J.-S."/>
            <person name="Tsai W.-C."/>
            <person name="Van De Peer Y."/>
            <person name="Liu Z.-J."/>
        </authorList>
    </citation>
    <scope>NUCLEOTIDE SEQUENCE</scope>
    <source>
        <strain evidence="7">CP</strain>
        <tissue evidence="7">Leaves</tissue>
    </source>
</reference>
<keyword evidence="2" id="KW-0699">rRNA-binding</keyword>
<evidence type="ECO:0000256" key="3">
    <source>
        <dbReference type="ARBA" id="ARBA00022884"/>
    </source>
</evidence>
<dbReference type="InterPro" id="IPR005710">
    <property type="entry name" value="Ribosomal_uS4_euk/arc"/>
</dbReference>
<comment type="caution">
    <text evidence="7">The sequence shown here is derived from an EMBL/GenBank/DDBJ whole genome shotgun (WGS) entry which is preliminary data.</text>
</comment>
<keyword evidence="4 7" id="KW-0689">Ribosomal protein</keyword>
<accession>A0AAV9F4Z9</accession>
<evidence type="ECO:0000259" key="6">
    <source>
        <dbReference type="SMART" id="SM01390"/>
    </source>
</evidence>
<dbReference type="AlphaFoldDB" id="A0AAV9F4Z9"/>
<dbReference type="GO" id="GO:0022627">
    <property type="term" value="C:cytosolic small ribosomal subunit"/>
    <property type="evidence" value="ECO:0007669"/>
    <property type="project" value="TreeGrafter"/>
</dbReference>
<dbReference type="Pfam" id="PF00163">
    <property type="entry name" value="Ribosomal_S4"/>
    <property type="match status" value="1"/>
</dbReference>
<evidence type="ECO:0000313" key="7">
    <source>
        <dbReference type="EMBL" id="KAK1320073.1"/>
    </source>
</evidence>
<dbReference type="SUPFAM" id="SSF55174">
    <property type="entry name" value="Alpha-L RNA-binding motif"/>
    <property type="match status" value="1"/>
</dbReference>
<evidence type="ECO:0000256" key="2">
    <source>
        <dbReference type="ARBA" id="ARBA00022730"/>
    </source>
</evidence>
<dbReference type="GO" id="GO:0019843">
    <property type="term" value="F:rRNA binding"/>
    <property type="evidence" value="ECO:0007669"/>
    <property type="project" value="UniProtKB-KW"/>
</dbReference>
<evidence type="ECO:0000256" key="1">
    <source>
        <dbReference type="ARBA" id="ARBA00007465"/>
    </source>
</evidence>
<dbReference type="Proteomes" id="UP001180020">
    <property type="component" value="Unassembled WGS sequence"/>
</dbReference>
<dbReference type="PANTHER" id="PTHR11831">
    <property type="entry name" value="30S 40S RIBOSOMAL PROTEIN"/>
    <property type="match status" value="1"/>
</dbReference>
<evidence type="ECO:0000256" key="4">
    <source>
        <dbReference type="ARBA" id="ARBA00022980"/>
    </source>
</evidence>